<accession>A0A061J9E4</accession>
<dbReference type="GO" id="GO:0006368">
    <property type="term" value="P:transcription elongation by RNA polymerase II"/>
    <property type="evidence" value="ECO:0007669"/>
    <property type="project" value="TreeGrafter"/>
</dbReference>
<dbReference type="GO" id="GO:0006355">
    <property type="term" value="P:regulation of DNA-templated transcription"/>
    <property type="evidence" value="ECO:0007669"/>
    <property type="project" value="InterPro"/>
</dbReference>
<dbReference type="InterPro" id="IPR011990">
    <property type="entry name" value="TPR-like_helical_dom_sf"/>
</dbReference>
<dbReference type="PANTHER" id="PTHR14027">
    <property type="entry name" value="RNA POLYMERASE-ASSOCIATED PROTEIN CTR9"/>
    <property type="match status" value="1"/>
</dbReference>
<dbReference type="EMBL" id="AUPL01002362">
    <property type="protein sequence ID" value="ESL09912.1"/>
    <property type="molecule type" value="Genomic_DNA"/>
</dbReference>
<dbReference type="SMART" id="SM00028">
    <property type="entry name" value="TPR"/>
    <property type="match status" value="5"/>
</dbReference>
<dbReference type="Pfam" id="PF14559">
    <property type="entry name" value="TPR_19"/>
    <property type="match status" value="1"/>
</dbReference>
<dbReference type="GO" id="GO:0000993">
    <property type="term" value="F:RNA polymerase II complex binding"/>
    <property type="evidence" value="ECO:0007669"/>
    <property type="project" value="TreeGrafter"/>
</dbReference>
<keyword evidence="5" id="KW-1185">Reference proteome</keyword>
<dbReference type="VEuPathDB" id="TriTrypDB:TRSC58_02362"/>
<sequence>MLAYSQRTQATLDDAHDAFSRGEIEHAKSILDGVVTSEAHSRDELHDLFAIRCVRASIAAMGGERTVAGIMSDTMSYSLHRPVALYLEGLAAMASGTNLQTARVKFEEAFRADRHFVLARLGLAAVNYHMKRYKKSFSHYRALLETLGSACPPIVRVGMGLCAYHLSHLDYAQRCLERALEVNKDDELALLALLVVFLDRCQIPKVIEVAQRLRHLLPGNAMVLLKVADLVYFRAVTQKRVKAAAGSIRRLLAEVRRVATVEESATADYQEGRLCLALDDLSNARLLLESAMQVLPNLLAARIHYARALLLSGRETEAEHLLLRVNEESPNQKEVLQLLAAYASRHGLHDKALEYSGRLTEIVAPGDIRSWSLASWCARLNKEEAKKLMSHLARIQQEVGESVSMQLLANIASIGGDTDALQRILDRELGADFLSQPNLSVVYVPLVFNLALLLEETDRTRARQLYIYLVKQHGYFHPPYIRLHVLAKADGFVRQAVAWLVLLQQVVPEDPTSLASIAELFFTQSRATAAMAALRSARGRPLPVALAFGAVFLWCSQQHGKDNRRFLASAKDRFTFVLRRDNGNVLAAHGLACCLGLEADYDRCQCLLDRVGEVRPNCDYVRRHHEAHMANVKTLSDSFKQAIDYLERDPKRTPLQTSSLAFCLACENRYEEAVAVLNAVVADNPNLPLLQYNLSLLYCAAFVYAIARKEAITPEKARELRQSLATGLSIAFEFVRQEPRSQAMAVAKTFLKTACAYCLNLNDHNISRLIVAGQRDSAEYARQSKLWQRVYNEFQKEKQHEVKQRQAEQRQRQEQELQVAREILDDFRRSQLDQMTVLDDETRTRLEAYRAEFGSAVPPFANDAAGDVVQAVDPSENTSTAILGGMNLEEDDMAWVEPAGVGKELEGKLQGADASA</sequence>
<comment type="caution">
    <text evidence="4">The sequence shown here is derived from an EMBL/GenBank/DDBJ whole genome shotgun (WGS) entry which is preliminary data.</text>
</comment>
<dbReference type="InterPro" id="IPR019734">
    <property type="entry name" value="TPR_rpt"/>
</dbReference>
<keyword evidence="1" id="KW-0677">Repeat</keyword>
<reference evidence="4 5" key="1">
    <citation type="submission" date="2013-07" db="EMBL/GenBank/DDBJ databases">
        <authorList>
            <person name="Stoco P.H."/>
            <person name="Wagner G."/>
            <person name="Gerber A."/>
            <person name="Zaha A."/>
            <person name="Thompson C."/>
            <person name="Bartholomeu D.C."/>
            <person name="Luckemeyer D.D."/>
            <person name="Bahia D."/>
            <person name="Loreto E."/>
            <person name="Prestes E.B."/>
            <person name="Lima F.M."/>
            <person name="Rodrigues-Luiz G."/>
            <person name="Vallejo G.A."/>
            <person name="Filho J.F."/>
            <person name="Monteiro K.M."/>
            <person name="Tyler K.M."/>
            <person name="de Almeida L.G."/>
            <person name="Ortiz M.F."/>
            <person name="Siervo M.A."/>
            <person name="de Moraes M.H."/>
            <person name="Cunha O.L."/>
            <person name="Mendonca-Neto R."/>
            <person name="Silva R."/>
            <person name="Teixeira S.M."/>
            <person name="Murta S.M."/>
            <person name="Sincero T.C."/>
            <person name="Mendes T.A."/>
            <person name="Urmenyi T.P."/>
            <person name="Silva V.G."/>
            <person name="da Rocha W.D."/>
            <person name="Andersson B."/>
            <person name="Romanha A.J."/>
            <person name="Steindel M."/>
            <person name="de Vasconcelos A.T."/>
            <person name="Grisard E.C."/>
        </authorList>
    </citation>
    <scope>NUCLEOTIDE SEQUENCE [LARGE SCALE GENOMIC DNA]</scope>
    <source>
        <strain evidence="4 5">SC58</strain>
    </source>
</reference>
<protein>
    <submittedName>
        <fullName evidence="4">Uncharacterized protein</fullName>
    </submittedName>
</protein>
<name>A0A061J9E4_TRYRA</name>
<evidence type="ECO:0000313" key="4">
    <source>
        <dbReference type="EMBL" id="ESL09912.1"/>
    </source>
</evidence>
<dbReference type="InterPro" id="IPR031101">
    <property type="entry name" value="Ctr9"/>
</dbReference>
<evidence type="ECO:0000256" key="2">
    <source>
        <dbReference type="ARBA" id="ARBA00022803"/>
    </source>
</evidence>
<dbReference type="OrthoDB" id="343875at2759"/>
<proteinExistence type="predicted"/>
<dbReference type="Proteomes" id="UP000031737">
    <property type="component" value="Unassembled WGS sequence"/>
</dbReference>
<keyword evidence="3" id="KW-0175">Coiled coil</keyword>
<dbReference type="GO" id="GO:0016593">
    <property type="term" value="C:Cdc73/Paf1 complex"/>
    <property type="evidence" value="ECO:0007669"/>
    <property type="project" value="TreeGrafter"/>
</dbReference>
<feature type="coiled-coil region" evidence="3">
    <location>
        <begin position="791"/>
        <end position="830"/>
    </location>
</feature>
<dbReference type="SUPFAM" id="SSF48452">
    <property type="entry name" value="TPR-like"/>
    <property type="match status" value="4"/>
</dbReference>
<dbReference type="AlphaFoldDB" id="A0A061J9E4"/>
<dbReference type="Gene3D" id="1.25.40.10">
    <property type="entry name" value="Tetratricopeptide repeat domain"/>
    <property type="match status" value="3"/>
</dbReference>
<evidence type="ECO:0000256" key="1">
    <source>
        <dbReference type="ARBA" id="ARBA00022737"/>
    </source>
</evidence>
<evidence type="ECO:0000256" key="3">
    <source>
        <dbReference type="SAM" id="Coils"/>
    </source>
</evidence>
<dbReference type="PANTHER" id="PTHR14027:SF2">
    <property type="entry name" value="RNA POLYMERASE-ASSOCIATED PROTEIN CTR9 HOMOLOG"/>
    <property type="match status" value="1"/>
</dbReference>
<organism evidence="4 5">
    <name type="scientific">Trypanosoma rangeli SC58</name>
    <dbReference type="NCBI Taxonomy" id="429131"/>
    <lineage>
        <taxon>Eukaryota</taxon>
        <taxon>Discoba</taxon>
        <taxon>Euglenozoa</taxon>
        <taxon>Kinetoplastea</taxon>
        <taxon>Metakinetoplastina</taxon>
        <taxon>Trypanosomatida</taxon>
        <taxon>Trypanosomatidae</taxon>
        <taxon>Trypanosoma</taxon>
        <taxon>Herpetosoma</taxon>
    </lineage>
</organism>
<gene>
    <name evidence="4" type="ORF">TRSC58_02362</name>
</gene>
<keyword evidence="2" id="KW-0802">TPR repeat</keyword>
<evidence type="ECO:0000313" key="5">
    <source>
        <dbReference type="Proteomes" id="UP000031737"/>
    </source>
</evidence>